<protein>
    <submittedName>
        <fullName evidence="2">Uncharacterized protein</fullName>
    </submittedName>
</protein>
<dbReference type="GeneID" id="37039325"/>
<dbReference type="RefSeq" id="XP_025366189.1">
    <property type="nucleotide sequence ID" value="XM_025517455.1"/>
</dbReference>
<evidence type="ECO:0000313" key="3">
    <source>
        <dbReference type="Proteomes" id="UP000245783"/>
    </source>
</evidence>
<evidence type="ECO:0000313" key="2">
    <source>
        <dbReference type="EMBL" id="PWN39029.1"/>
    </source>
</evidence>
<keyword evidence="1" id="KW-0472">Membrane</keyword>
<dbReference type="Proteomes" id="UP000245783">
    <property type="component" value="Unassembled WGS sequence"/>
</dbReference>
<gene>
    <name evidence="2" type="ORF">IE81DRAFT_57043</name>
</gene>
<evidence type="ECO:0000256" key="1">
    <source>
        <dbReference type="SAM" id="Phobius"/>
    </source>
</evidence>
<accession>A0A316VN21</accession>
<sequence length="106" mass="11106">MSRTNSGVCQAIAGAGTEALEMGELIDQTGFEGGGGGAKYRSCIRSLARAIPRRKWQTLVCSVSVHCFALAALVHGLTFVLAPCFVCSAGLDGGHCEHHFARCPPN</sequence>
<feature type="transmembrane region" description="Helical" evidence="1">
    <location>
        <begin position="59"/>
        <end position="82"/>
    </location>
</feature>
<dbReference type="AlphaFoldDB" id="A0A316VN21"/>
<dbReference type="InParanoid" id="A0A316VN21"/>
<keyword evidence="3" id="KW-1185">Reference proteome</keyword>
<dbReference type="EMBL" id="KZ819503">
    <property type="protein sequence ID" value="PWN39029.1"/>
    <property type="molecule type" value="Genomic_DNA"/>
</dbReference>
<keyword evidence="1" id="KW-1133">Transmembrane helix</keyword>
<name>A0A316VN21_9BASI</name>
<reference evidence="2 3" key="1">
    <citation type="journal article" date="2018" name="Mol. Biol. Evol.">
        <title>Broad Genomic Sampling Reveals a Smut Pathogenic Ancestry of the Fungal Clade Ustilaginomycotina.</title>
        <authorList>
            <person name="Kijpornyongpan T."/>
            <person name="Mondo S.J."/>
            <person name="Barry K."/>
            <person name="Sandor L."/>
            <person name="Lee J."/>
            <person name="Lipzen A."/>
            <person name="Pangilinan J."/>
            <person name="LaButti K."/>
            <person name="Hainaut M."/>
            <person name="Henrissat B."/>
            <person name="Grigoriev I.V."/>
            <person name="Spatafora J.W."/>
            <person name="Aime M.C."/>
        </authorList>
    </citation>
    <scope>NUCLEOTIDE SEQUENCE [LARGE SCALE GENOMIC DNA]</scope>
    <source>
        <strain evidence="2 3">MCA 4658</strain>
    </source>
</reference>
<keyword evidence="1" id="KW-0812">Transmembrane</keyword>
<organism evidence="2 3">
    <name type="scientific">Ceraceosorus guamensis</name>
    <dbReference type="NCBI Taxonomy" id="1522189"/>
    <lineage>
        <taxon>Eukaryota</taxon>
        <taxon>Fungi</taxon>
        <taxon>Dikarya</taxon>
        <taxon>Basidiomycota</taxon>
        <taxon>Ustilaginomycotina</taxon>
        <taxon>Exobasidiomycetes</taxon>
        <taxon>Ceraceosorales</taxon>
        <taxon>Ceraceosoraceae</taxon>
        <taxon>Ceraceosorus</taxon>
    </lineage>
</organism>
<proteinExistence type="predicted"/>